<dbReference type="Proteomes" id="UP001057402">
    <property type="component" value="Chromosome 12"/>
</dbReference>
<dbReference type="EMBL" id="CM042891">
    <property type="protein sequence ID" value="KAI4303073.1"/>
    <property type="molecule type" value="Genomic_DNA"/>
</dbReference>
<keyword evidence="2" id="KW-1185">Reference proteome</keyword>
<accession>A0ACB9L270</accession>
<protein>
    <submittedName>
        <fullName evidence="1">Uncharacterized protein</fullName>
    </submittedName>
</protein>
<comment type="caution">
    <text evidence="1">The sequence shown here is derived from an EMBL/GenBank/DDBJ whole genome shotgun (WGS) entry which is preliminary data.</text>
</comment>
<reference evidence="2" key="1">
    <citation type="journal article" date="2023" name="Front. Plant Sci.">
        <title>Chromosomal-level genome assembly of Melastoma candidum provides insights into trichome evolution.</title>
        <authorList>
            <person name="Zhong Y."/>
            <person name="Wu W."/>
            <person name="Sun C."/>
            <person name="Zou P."/>
            <person name="Liu Y."/>
            <person name="Dai S."/>
            <person name="Zhou R."/>
        </authorList>
    </citation>
    <scope>NUCLEOTIDE SEQUENCE [LARGE SCALE GENOMIC DNA]</scope>
</reference>
<proteinExistence type="predicted"/>
<name>A0ACB9L270_9MYRT</name>
<organism evidence="1 2">
    <name type="scientific">Melastoma candidum</name>
    <dbReference type="NCBI Taxonomy" id="119954"/>
    <lineage>
        <taxon>Eukaryota</taxon>
        <taxon>Viridiplantae</taxon>
        <taxon>Streptophyta</taxon>
        <taxon>Embryophyta</taxon>
        <taxon>Tracheophyta</taxon>
        <taxon>Spermatophyta</taxon>
        <taxon>Magnoliopsida</taxon>
        <taxon>eudicotyledons</taxon>
        <taxon>Gunneridae</taxon>
        <taxon>Pentapetalae</taxon>
        <taxon>rosids</taxon>
        <taxon>malvids</taxon>
        <taxon>Myrtales</taxon>
        <taxon>Melastomataceae</taxon>
        <taxon>Melastomatoideae</taxon>
        <taxon>Melastomateae</taxon>
        <taxon>Melastoma</taxon>
    </lineage>
</organism>
<evidence type="ECO:0000313" key="1">
    <source>
        <dbReference type="EMBL" id="KAI4303073.1"/>
    </source>
</evidence>
<gene>
    <name evidence="1" type="ORF">MLD38_038748</name>
</gene>
<sequence>MDRHNVSERGNADTYLIPGAEASQLIAGPNFEKVENMYSEGVPEFLVDQGMYFPTATNYGYYCTGFGTPTEWEDHNRVFGIDGPEVQYTGIQSETMPYVYYSPSYGYAESAYNPYNPYIPGAMIGVDGPFPGAQQYYPLSPYPNSVSSPAYYQVLVPPDLSSPETLSNHGAANVSRPNGRNHKNNFASASNPFYSHSSKGSSNTMNSMNRSPEIPRENVGHGKPSISHGSISTVTGNASSMASSRVLQGRNASSSMQQGDHNVSGKAPSRRSQVNVGFSDFGGGSLGWNAIENARPRAPIGRQEVVSGSLDVPGEQNHMPRTSRPKGQLAVKAYTTKAGDSNPQGIIVIDIDQYNKDSFPIDYEDAKFFVIKSYSEDDVHKSIKYNVWSSTPNGNKKLQSAYEDAQKIAAGKPKGCPIFLFFSVNASGQFCGVAEMIGPVDSLKDMDFWQQDKWSGSFPVKWHMIKDVQNSAFRHIILENNENKPVTNSRDTQEIMHKQGLEMLRIFKNHGLKTSILDDFMYYENRQKMMQEERARLLVRSFHTPFSVPVLDPPRRLMNNVSGPPSVGRINEQRDTCHPRKSMVLEKEQVPSNPDVSAVGPTILTRPKQQKIPESKDNAVSSLKIGSLTISPLQLEPLAAAVPPTAASIAPKSETRQAEVVTVGSISVEVNGFNGTSGSLTVGSIPLDARALQRSKDRAPTKVTGAAATK</sequence>
<evidence type="ECO:0000313" key="2">
    <source>
        <dbReference type="Proteomes" id="UP001057402"/>
    </source>
</evidence>